<dbReference type="AlphaFoldDB" id="A0A9N8JLF8"/>
<evidence type="ECO:0000313" key="8">
    <source>
        <dbReference type="Proteomes" id="UP000716446"/>
    </source>
</evidence>
<dbReference type="GO" id="GO:0033554">
    <property type="term" value="P:cellular response to stress"/>
    <property type="evidence" value="ECO:0007669"/>
    <property type="project" value="TreeGrafter"/>
</dbReference>
<dbReference type="GO" id="GO:0042744">
    <property type="term" value="P:hydrogen peroxide catabolic process"/>
    <property type="evidence" value="ECO:0007669"/>
    <property type="project" value="TreeGrafter"/>
</dbReference>
<feature type="transmembrane region" description="Helical" evidence="5">
    <location>
        <begin position="15"/>
        <end position="34"/>
    </location>
</feature>
<protein>
    <recommendedName>
        <fullName evidence="6">Thioredoxin domain-containing protein</fullName>
    </recommendedName>
</protein>
<keyword evidence="1" id="KW-0575">Peroxidase</keyword>
<keyword evidence="5" id="KW-0472">Membrane</keyword>
<dbReference type="PANTHER" id="PTHR10681">
    <property type="entry name" value="THIOREDOXIN PEROXIDASE"/>
    <property type="match status" value="1"/>
</dbReference>
<dbReference type="GO" id="GO:0006979">
    <property type="term" value="P:response to oxidative stress"/>
    <property type="evidence" value="ECO:0007669"/>
    <property type="project" value="TreeGrafter"/>
</dbReference>
<dbReference type="GO" id="GO:0005829">
    <property type="term" value="C:cytosol"/>
    <property type="evidence" value="ECO:0007669"/>
    <property type="project" value="TreeGrafter"/>
</dbReference>
<keyword evidence="8" id="KW-1185">Reference proteome</keyword>
<proteinExistence type="predicted"/>
<keyword evidence="2" id="KW-0049">Antioxidant</keyword>
<comment type="caution">
    <text evidence="7">The sequence shown here is derived from an EMBL/GenBank/DDBJ whole genome shotgun (WGS) entry which is preliminary data.</text>
</comment>
<dbReference type="PROSITE" id="PS51352">
    <property type="entry name" value="THIOREDOXIN_2"/>
    <property type="match status" value="1"/>
</dbReference>
<evidence type="ECO:0000256" key="1">
    <source>
        <dbReference type="ARBA" id="ARBA00022559"/>
    </source>
</evidence>
<keyword evidence="5" id="KW-0812">Transmembrane</keyword>
<dbReference type="GO" id="GO:0008379">
    <property type="term" value="F:thioredoxin peroxidase activity"/>
    <property type="evidence" value="ECO:0007669"/>
    <property type="project" value="TreeGrafter"/>
</dbReference>
<dbReference type="PANTHER" id="PTHR10681:SF171">
    <property type="entry name" value="PEROXIREDOXIN 4"/>
    <property type="match status" value="1"/>
</dbReference>
<evidence type="ECO:0000256" key="3">
    <source>
        <dbReference type="ARBA" id="ARBA00023002"/>
    </source>
</evidence>
<name>A0A9N8JLF8_9PEZI</name>
<feature type="domain" description="Thioredoxin" evidence="6">
    <location>
        <begin position="36"/>
        <end position="197"/>
    </location>
</feature>
<dbReference type="GO" id="GO:0045454">
    <property type="term" value="P:cell redox homeostasis"/>
    <property type="evidence" value="ECO:0007669"/>
    <property type="project" value="TreeGrafter"/>
</dbReference>
<organism evidence="7 8">
    <name type="scientific">Aureobasidium vineae</name>
    <dbReference type="NCBI Taxonomy" id="2773715"/>
    <lineage>
        <taxon>Eukaryota</taxon>
        <taxon>Fungi</taxon>
        <taxon>Dikarya</taxon>
        <taxon>Ascomycota</taxon>
        <taxon>Pezizomycotina</taxon>
        <taxon>Dothideomycetes</taxon>
        <taxon>Dothideomycetidae</taxon>
        <taxon>Dothideales</taxon>
        <taxon>Saccotheciaceae</taxon>
        <taxon>Aureobasidium</taxon>
    </lineage>
</organism>
<sequence length="306" mass="33554">MNHTALAGVRVLESIHTSITASCSYIFIYLIIIIRASVGKPAPDFTATTVMDGKLKEISLSAYTDANHWVALIFFPKAWSFVCPTEIRAFSARLEEFLHSRSCAVVFASTDTELCLRAWNHTNEMEGGLGGVHVPLMSDSNHKISRDYGVLLEDQGVAERALFIIDPKGNVRNITISDADVGRSVDETLRIIDALAFKDEYGEGCPVNWKKGDAGLKMAEQTKVEGPLDMKKGSTWSEWARPKLQRAWSGQSQRSVGSGTFRTLGHFKSVSETQTPPSPLVSPTSAVSMERNMEAAMANHFIGLAT</sequence>
<dbReference type="CDD" id="cd03015">
    <property type="entry name" value="PRX_Typ2cys"/>
    <property type="match status" value="1"/>
</dbReference>
<dbReference type="Gene3D" id="3.40.30.10">
    <property type="entry name" value="Glutaredoxin"/>
    <property type="match status" value="1"/>
</dbReference>
<gene>
    <name evidence="7" type="ORF">AWRI4619_LOCUS4839</name>
</gene>
<evidence type="ECO:0000259" key="6">
    <source>
        <dbReference type="PROSITE" id="PS51352"/>
    </source>
</evidence>
<keyword evidence="3" id="KW-0560">Oxidoreductase</keyword>
<dbReference type="SUPFAM" id="SSF52833">
    <property type="entry name" value="Thioredoxin-like"/>
    <property type="match status" value="1"/>
</dbReference>
<dbReference type="InterPro" id="IPR036249">
    <property type="entry name" value="Thioredoxin-like_sf"/>
</dbReference>
<dbReference type="Proteomes" id="UP000716446">
    <property type="component" value="Unassembled WGS sequence"/>
</dbReference>
<dbReference type="InterPro" id="IPR000866">
    <property type="entry name" value="AhpC/TSA"/>
</dbReference>
<dbReference type="InterPro" id="IPR050217">
    <property type="entry name" value="Peroxiredoxin"/>
</dbReference>
<keyword evidence="4" id="KW-0676">Redox-active center</keyword>
<evidence type="ECO:0000256" key="4">
    <source>
        <dbReference type="ARBA" id="ARBA00023284"/>
    </source>
</evidence>
<evidence type="ECO:0000313" key="7">
    <source>
        <dbReference type="EMBL" id="CAD0087721.1"/>
    </source>
</evidence>
<evidence type="ECO:0000256" key="5">
    <source>
        <dbReference type="SAM" id="Phobius"/>
    </source>
</evidence>
<accession>A0A9N8JLF8</accession>
<dbReference type="Pfam" id="PF00578">
    <property type="entry name" value="AhpC-TSA"/>
    <property type="match status" value="1"/>
</dbReference>
<reference evidence="7" key="1">
    <citation type="submission" date="2020-06" db="EMBL/GenBank/DDBJ databases">
        <authorList>
            <person name="Onetto C."/>
        </authorList>
    </citation>
    <scope>NUCLEOTIDE SEQUENCE</scope>
</reference>
<keyword evidence="5" id="KW-1133">Transmembrane helix</keyword>
<dbReference type="InterPro" id="IPR013766">
    <property type="entry name" value="Thioredoxin_domain"/>
</dbReference>
<evidence type="ECO:0000256" key="2">
    <source>
        <dbReference type="ARBA" id="ARBA00022862"/>
    </source>
</evidence>
<dbReference type="EMBL" id="CAIJEN010000006">
    <property type="protein sequence ID" value="CAD0087721.1"/>
    <property type="molecule type" value="Genomic_DNA"/>
</dbReference>